<gene>
    <name evidence="2" type="ORF">AGERDE_LOCUS4634</name>
</gene>
<dbReference type="SMART" id="SM00671">
    <property type="entry name" value="SEL1"/>
    <property type="match status" value="5"/>
</dbReference>
<evidence type="ECO:0000256" key="1">
    <source>
        <dbReference type="ARBA" id="ARBA00038101"/>
    </source>
</evidence>
<keyword evidence="3" id="KW-1185">Reference proteome</keyword>
<dbReference type="SUPFAM" id="SSF81901">
    <property type="entry name" value="HCP-like"/>
    <property type="match status" value="1"/>
</dbReference>
<dbReference type="Gene3D" id="1.25.40.10">
    <property type="entry name" value="Tetratricopeptide repeat domain"/>
    <property type="match status" value="2"/>
</dbReference>
<proteinExistence type="inferred from homology"/>
<organism evidence="2 3">
    <name type="scientific">Ambispora gerdemannii</name>
    <dbReference type="NCBI Taxonomy" id="144530"/>
    <lineage>
        <taxon>Eukaryota</taxon>
        <taxon>Fungi</taxon>
        <taxon>Fungi incertae sedis</taxon>
        <taxon>Mucoromycota</taxon>
        <taxon>Glomeromycotina</taxon>
        <taxon>Glomeromycetes</taxon>
        <taxon>Archaeosporales</taxon>
        <taxon>Ambisporaceae</taxon>
        <taxon>Ambispora</taxon>
    </lineage>
</organism>
<dbReference type="Pfam" id="PF08238">
    <property type="entry name" value="Sel1"/>
    <property type="match status" value="6"/>
</dbReference>
<dbReference type="PANTHER" id="PTHR11102:SF160">
    <property type="entry name" value="ERAD-ASSOCIATED E3 UBIQUITIN-PROTEIN LIGASE COMPONENT HRD3"/>
    <property type="match status" value="1"/>
</dbReference>
<dbReference type="OrthoDB" id="2384430at2759"/>
<dbReference type="InterPro" id="IPR050767">
    <property type="entry name" value="Sel1_AlgK"/>
</dbReference>
<dbReference type="InterPro" id="IPR006597">
    <property type="entry name" value="Sel1-like"/>
</dbReference>
<name>A0A9N9F495_9GLOM</name>
<dbReference type="PANTHER" id="PTHR11102">
    <property type="entry name" value="SEL-1-LIKE PROTEIN"/>
    <property type="match status" value="1"/>
</dbReference>
<dbReference type="InterPro" id="IPR011990">
    <property type="entry name" value="TPR-like_helical_dom_sf"/>
</dbReference>
<comment type="similarity">
    <text evidence="1">Belongs to the sel-1 family.</text>
</comment>
<reference evidence="2" key="1">
    <citation type="submission" date="2021-06" db="EMBL/GenBank/DDBJ databases">
        <authorList>
            <person name="Kallberg Y."/>
            <person name="Tangrot J."/>
            <person name="Rosling A."/>
        </authorList>
    </citation>
    <scope>NUCLEOTIDE SEQUENCE</scope>
    <source>
        <strain evidence="2">MT106</strain>
    </source>
</reference>
<dbReference type="EMBL" id="CAJVPL010000550">
    <property type="protein sequence ID" value="CAG8508836.1"/>
    <property type="molecule type" value="Genomic_DNA"/>
</dbReference>
<dbReference type="AlphaFoldDB" id="A0A9N9F495"/>
<evidence type="ECO:0000313" key="2">
    <source>
        <dbReference type="EMBL" id="CAG8508836.1"/>
    </source>
</evidence>
<evidence type="ECO:0000313" key="3">
    <source>
        <dbReference type="Proteomes" id="UP000789831"/>
    </source>
</evidence>
<accession>A0A9N9F495</accession>
<protein>
    <submittedName>
        <fullName evidence="2">12317_t:CDS:1</fullName>
    </submittedName>
</protein>
<sequence length="307" mass="35537">MNIYTSSINERLQEITIDCEKRQPNGLRNAVDELLSILKNGHDHYINDRKILDQIRQWFEKKFDLNPRHVFDQLCSMYEENYLKYSLLLAFFYFWGIGIEENYKRSFELNKKAAEEGTDIRSLYELAWCYDEGAGACNSLARCYQEGLGTKQDNNLAEYWYCEAAATGDTDSQVSLARRYFNGEGVPMNITKGLDWITKAAEGGSVSGQIRLARCYRDAMGTNKVDHQKMFYWLQKAVFSHYNTIPEASHALSECYQYVVGTNKDLHKSISLYCMFAQEDTLSYMNMYGHPSTTFATITSSSYYEAW</sequence>
<comment type="caution">
    <text evidence="2">The sequence shown here is derived from an EMBL/GenBank/DDBJ whole genome shotgun (WGS) entry which is preliminary data.</text>
</comment>
<dbReference type="Proteomes" id="UP000789831">
    <property type="component" value="Unassembled WGS sequence"/>
</dbReference>